<evidence type="ECO:0000256" key="1">
    <source>
        <dbReference type="ARBA" id="ARBA00022737"/>
    </source>
</evidence>
<gene>
    <name evidence="6 7 8 9" type="primary">LOC106810290</name>
</gene>
<dbReference type="InterPro" id="IPR036770">
    <property type="entry name" value="Ankyrin_rpt-contain_sf"/>
</dbReference>
<keyword evidence="2 3" id="KW-0040">ANK repeat</keyword>
<dbReference type="Pfam" id="PF00023">
    <property type="entry name" value="Ank"/>
    <property type="match status" value="1"/>
</dbReference>
<evidence type="ECO:0000313" key="6">
    <source>
        <dbReference type="RefSeq" id="XP_014669075.1"/>
    </source>
</evidence>
<dbReference type="PROSITE" id="PS50088">
    <property type="entry name" value="ANK_REPEAT"/>
    <property type="match status" value="7"/>
</dbReference>
<organism evidence="5 6">
    <name type="scientific">Priapulus caudatus</name>
    <name type="common">Priapulid worm</name>
    <dbReference type="NCBI Taxonomy" id="37621"/>
    <lineage>
        <taxon>Eukaryota</taxon>
        <taxon>Metazoa</taxon>
        <taxon>Ecdysozoa</taxon>
        <taxon>Scalidophora</taxon>
        <taxon>Priapulida</taxon>
        <taxon>Priapulimorpha</taxon>
        <taxon>Priapulimorphida</taxon>
        <taxon>Priapulidae</taxon>
        <taxon>Priapulus</taxon>
    </lineage>
</organism>
<dbReference type="RefSeq" id="XP_014669078.1">
    <property type="nucleotide sequence ID" value="XM_014813592.1"/>
</dbReference>
<feature type="compositionally biased region" description="Polar residues" evidence="4">
    <location>
        <begin position="361"/>
        <end position="370"/>
    </location>
</feature>
<feature type="repeat" description="ANK" evidence="3">
    <location>
        <begin position="762"/>
        <end position="794"/>
    </location>
</feature>
<dbReference type="GeneID" id="106810290"/>
<reference evidence="6 7" key="1">
    <citation type="submission" date="2025-05" db="UniProtKB">
        <authorList>
            <consortium name="RefSeq"/>
        </authorList>
    </citation>
    <scope>IDENTIFICATION</scope>
</reference>
<feature type="repeat" description="ANK" evidence="3">
    <location>
        <begin position="612"/>
        <end position="644"/>
    </location>
</feature>
<dbReference type="SUPFAM" id="SSF48403">
    <property type="entry name" value="Ankyrin repeat"/>
    <property type="match status" value="2"/>
</dbReference>
<accession>A0ABM1EA54</accession>
<feature type="compositionally biased region" description="Low complexity" evidence="4">
    <location>
        <begin position="35"/>
        <end position="49"/>
    </location>
</feature>
<protein>
    <submittedName>
        <fullName evidence="6 7">Tankyrase-like protein</fullName>
    </submittedName>
</protein>
<evidence type="ECO:0000256" key="3">
    <source>
        <dbReference type="PROSITE-ProRule" id="PRU00023"/>
    </source>
</evidence>
<dbReference type="RefSeq" id="XP_014669077.1">
    <property type="nucleotide sequence ID" value="XM_014813591.1"/>
</dbReference>
<evidence type="ECO:0000256" key="2">
    <source>
        <dbReference type="ARBA" id="ARBA00023043"/>
    </source>
</evidence>
<feature type="repeat" description="ANK" evidence="3">
    <location>
        <begin position="1175"/>
        <end position="1207"/>
    </location>
</feature>
<dbReference type="PROSITE" id="PS50297">
    <property type="entry name" value="ANK_REP_REGION"/>
    <property type="match status" value="5"/>
</dbReference>
<evidence type="ECO:0000256" key="4">
    <source>
        <dbReference type="SAM" id="MobiDB-lite"/>
    </source>
</evidence>
<keyword evidence="5" id="KW-1185">Reference proteome</keyword>
<dbReference type="RefSeq" id="XP_014669075.1">
    <property type="nucleotide sequence ID" value="XM_014813589.1"/>
</dbReference>
<feature type="repeat" description="ANK" evidence="3">
    <location>
        <begin position="726"/>
        <end position="758"/>
    </location>
</feature>
<feature type="repeat" description="ANK" evidence="3">
    <location>
        <begin position="987"/>
        <end position="1011"/>
    </location>
</feature>
<evidence type="ECO:0000313" key="9">
    <source>
        <dbReference type="RefSeq" id="XP_014669078.1"/>
    </source>
</evidence>
<dbReference type="PANTHER" id="PTHR24198:SF165">
    <property type="entry name" value="ANKYRIN REPEAT-CONTAINING PROTEIN-RELATED"/>
    <property type="match status" value="1"/>
</dbReference>
<dbReference type="Proteomes" id="UP000695022">
    <property type="component" value="Unplaced"/>
</dbReference>
<dbReference type="InterPro" id="IPR002110">
    <property type="entry name" value="Ankyrin_rpt"/>
</dbReference>
<evidence type="ECO:0000313" key="8">
    <source>
        <dbReference type="RefSeq" id="XP_014669077.1"/>
    </source>
</evidence>
<feature type="repeat" description="ANK" evidence="3">
    <location>
        <begin position="828"/>
        <end position="860"/>
    </location>
</feature>
<feature type="compositionally biased region" description="Basic residues" evidence="4">
    <location>
        <begin position="310"/>
        <end position="319"/>
    </location>
</feature>
<evidence type="ECO:0000313" key="7">
    <source>
        <dbReference type="RefSeq" id="XP_014669076.1"/>
    </source>
</evidence>
<dbReference type="SMART" id="SM00248">
    <property type="entry name" value="ANK"/>
    <property type="match status" value="15"/>
</dbReference>
<feature type="region of interest" description="Disordered" evidence="4">
    <location>
        <begin position="340"/>
        <end position="377"/>
    </location>
</feature>
<feature type="region of interest" description="Disordered" evidence="4">
    <location>
        <begin position="1"/>
        <end position="96"/>
    </location>
</feature>
<feature type="compositionally biased region" description="Acidic residues" evidence="4">
    <location>
        <begin position="252"/>
        <end position="281"/>
    </location>
</feature>
<feature type="region of interest" description="Disordered" evidence="4">
    <location>
        <begin position="463"/>
        <end position="483"/>
    </location>
</feature>
<dbReference type="PANTHER" id="PTHR24198">
    <property type="entry name" value="ANKYRIN REPEAT AND PROTEIN KINASE DOMAIN-CONTAINING PROTEIN"/>
    <property type="match status" value="1"/>
</dbReference>
<dbReference type="RefSeq" id="XP_014669076.1">
    <property type="nucleotide sequence ID" value="XM_014813590.1"/>
</dbReference>
<feature type="compositionally biased region" description="Polar residues" evidence="4">
    <location>
        <begin position="1"/>
        <end position="16"/>
    </location>
</feature>
<keyword evidence="1" id="KW-0677">Repeat</keyword>
<dbReference type="Pfam" id="PF12796">
    <property type="entry name" value="Ank_2"/>
    <property type="match status" value="3"/>
</dbReference>
<feature type="repeat" description="ANK" evidence="3">
    <location>
        <begin position="795"/>
        <end position="827"/>
    </location>
</feature>
<feature type="region of interest" description="Disordered" evidence="4">
    <location>
        <begin position="241"/>
        <end position="328"/>
    </location>
</feature>
<evidence type="ECO:0000313" key="5">
    <source>
        <dbReference type="Proteomes" id="UP000695022"/>
    </source>
</evidence>
<sequence>MEAAVLNSNAPTNNGTKPIAQKSAPAARASPIRNAGAKGAKAKAPVAAKTSPVSAKISPKAGRQKASPSTRRKGEKRSVEGDAETPPGRSTKRLRVPHVPFQVPMESPKHTPIKHEPPEEKVLYYAKGKIVAVRNEKGSFYLCQTGQNVYKTTRKFKMAWLSLEQTPNIYKVAYPDQVDQETVLTNVKVDRVARQTFKLPNSEKDRIELILQRAIKLENGQLGDAELAEFKAMQDGTIPIKSRKRKKHKVEEEEEEEEDEADEESDEEDEESEEESGESEEERPKRKPAKQPFRGVKTPGQKKEVVMVKPGRKPGRQKTKVVSTKVKKPAVTEIKKPVKQPPPLQQAKAVKTEVKGRKVTHPNQRLQTNPKVPVYDTDPMFEATTTPTMPFSVSSYSKLAIRAVLVKDTKALRKMVDDTKSVCSMRVSRSIDIKYNALHYAILANNKEAITILLQDLKDPKKRVKPTPSLLKTQEPGKGSHYMLGHATRPIVMSRGGKEGNNALTKDLTGPDRTTGDTYIRFALKQPGVSWETVEHLIAGSGQNAMRMACNNVHEAISAGNRRVASKLMEMMVDKMGGYGFNELHKEVLINDQKDLKTFRAVSIKKKPIDNAGVTPIHCACINPNPKYLAKLLSVQSNLNLADKYHRRPVHYAAACEGKGPLELLLARNVSPFEVDSQQRSPLMVAAYFGRTHNVELLLKKAKSDQSSTSEGTGHGLAGVNQADRRKFTALHVACLKGHLSTVKVLLRYGADVEQPAGPSANRATPLMIACAQGHYELVKYLIEQGAIIEKKDKLKRTPVMHAVMNGHAHVTSLLLNAGASPNNADSSGNTCAHYAAGYSWYDCLQLLIRAGANISAENAWKLTPFAAAFLKGHRELASFLSEQPSVNINCRNDEGMTLVMQACQSALAPDLVEEIFYIVKTKKADCTLVDAHGSNALHHLASQSMKESANAQQQEEGAAVSAKQVCMKIARVLLDNKCDPALVNTLGKTPLTLAVEQGNTALVELLIANGGGNLSAETNADGENALHAMATNCGIMDLAPVLSLLVDSSAAVAEMVKSMAKVRDCKGFTPLLRCCLCYQQFRNWLHGENLAKHQAQIRDMMKALLEVAGSDVNATVETESAMEIVDPNDKKRAVHLLVECTNEEPQLVDGSKRSEPALRLLLSYTPELDVYDGGGSTPLTTAIALLKEDAVKLLLDAGCNPNLLSKRSHEEGMSPLLLAANKHLAVCVKSLVEKGAVLSFDTNRIKL</sequence>
<name>A0ABM1EA54_PRICU</name>
<dbReference type="Gene3D" id="1.25.40.20">
    <property type="entry name" value="Ankyrin repeat-containing domain"/>
    <property type="match status" value="4"/>
</dbReference>
<proteinExistence type="predicted"/>